<dbReference type="Proteomes" id="UP001162480">
    <property type="component" value="Chromosome 25"/>
</dbReference>
<keyword evidence="1" id="KW-0040">ANK repeat</keyword>
<dbReference type="PROSITE" id="PS50088">
    <property type="entry name" value="ANK_REPEAT"/>
    <property type="match status" value="1"/>
</dbReference>
<keyword evidence="2" id="KW-0418">Kinase</keyword>
<name>A0AA36FJC7_OCTVU</name>
<evidence type="ECO:0000313" key="3">
    <source>
        <dbReference type="Proteomes" id="UP001162480"/>
    </source>
</evidence>
<protein>
    <submittedName>
        <fullName evidence="2">Serine serine/threonine-protein kinase nek3 isoform X1</fullName>
    </submittedName>
</protein>
<proteinExistence type="predicted"/>
<evidence type="ECO:0000256" key="1">
    <source>
        <dbReference type="PROSITE-ProRule" id="PRU00023"/>
    </source>
</evidence>
<dbReference type="PROSITE" id="PS50297">
    <property type="entry name" value="ANK_REP_REGION"/>
    <property type="match status" value="1"/>
</dbReference>
<dbReference type="AlphaFoldDB" id="A0AA36FJC7"/>
<reference evidence="2" key="1">
    <citation type="submission" date="2023-08" db="EMBL/GenBank/DDBJ databases">
        <authorList>
            <person name="Alioto T."/>
            <person name="Alioto T."/>
            <person name="Gomez Garrido J."/>
        </authorList>
    </citation>
    <scope>NUCLEOTIDE SEQUENCE</scope>
</reference>
<dbReference type="InterPro" id="IPR002110">
    <property type="entry name" value="Ankyrin_rpt"/>
</dbReference>
<accession>A0AA36FJC7</accession>
<feature type="repeat" description="ANK" evidence="1">
    <location>
        <begin position="158"/>
        <end position="190"/>
    </location>
</feature>
<keyword evidence="2" id="KW-0808">Transferase</keyword>
<sequence length="221" mass="25478">MLGSLTKETLSLVISKNIGSHKSCHLDQNFEKAASFLNEFLLKLSEDVECAELRDSLTLALLHMQKYYRILQCRSQEKNAYQANMLPLSARSLSPMTPFIDAPDKFLWKWTNLESTKLRNSMSYILPNIIQATKEGDIEKILEIVMQDPTLVNETDCLGRTPLMYAIHYNQLEALKCLLEKNADVNISAHVNLNEFVSVLHQEIQRIWNYYNKVDIIPTRD</sequence>
<dbReference type="SUPFAM" id="SSF48403">
    <property type="entry name" value="Ankyrin repeat"/>
    <property type="match status" value="1"/>
</dbReference>
<dbReference type="Pfam" id="PF12796">
    <property type="entry name" value="Ank_2"/>
    <property type="match status" value="1"/>
</dbReference>
<dbReference type="EMBL" id="OX597838">
    <property type="protein sequence ID" value="CAI9741065.1"/>
    <property type="molecule type" value="Genomic_DNA"/>
</dbReference>
<keyword evidence="3" id="KW-1185">Reference proteome</keyword>
<dbReference type="SMART" id="SM00248">
    <property type="entry name" value="ANK"/>
    <property type="match status" value="1"/>
</dbReference>
<dbReference type="Gene3D" id="1.25.40.20">
    <property type="entry name" value="Ankyrin repeat-containing domain"/>
    <property type="match status" value="1"/>
</dbReference>
<dbReference type="GO" id="GO:0016301">
    <property type="term" value="F:kinase activity"/>
    <property type="evidence" value="ECO:0007669"/>
    <property type="project" value="UniProtKB-KW"/>
</dbReference>
<dbReference type="InterPro" id="IPR036770">
    <property type="entry name" value="Ankyrin_rpt-contain_sf"/>
</dbReference>
<evidence type="ECO:0000313" key="2">
    <source>
        <dbReference type="EMBL" id="CAI9741065.1"/>
    </source>
</evidence>
<gene>
    <name evidence="2" type="ORF">OCTVUL_1B013741</name>
</gene>
<organism evidence="2 3">
    <name type="scientific">Octopus vulgaris</name>
    <name type="common">Common octopus</name>
    <dbReference type="NCBI Taxonomy" id="6645"/>
    <lineage>
        <taxon>Eukaryota</taxon>
        <taxon>Metazoa</taxon>
        <taxon>Spiralia</taxon>
        <taxon>Lophotrochozoa</taxon>
        <taxon>Mollusca</taxon>
        <taxon>Cephalopoda</taxon>
        <taxon>Coleoidea</taxon>
        <taxon>Octopodiformes</taxon>
        <taxon>Octopoda</taxon>
        <taxon>Incirrata</taxon>
        <taxon>Octopodidae</taxon>
        <taxon>Octopus</taxon>
    </lineage>
</organism>